<dbReference type="InterPro" id="IPR015897">
    <property type="entry name" value="CHK_kinase-like"/>
</dbReference>
<dbReference type="Pfam" id="PF07914">
    <property type="entry name" value="DUF1679"/>
    <property type="match status" value="1"/>
</dbReference>
<keyword evidence="3" id="KW-1185">Reference proteome</keyword>
<evidence type="ECO:0000313" key="2">
    <source>
        <dbReference type="EMBL" id="CDW53802.1"/>
    </source>
</evidence>
<proteinExistence type="predicted"/>
<gene>
    <name evidence="2" type="ORF">TTRE_0000206901</name>
</gene>
<dbReference type="InterPro" id="IPR011009">
    <property type="entry name" value="Kinase-like_dom_sf"/>
</dbReference>
<protein>
    <submittedName>
        <fullName evidence="2">Protein NHR-246, isoform a</fullName>
    </submittedName>
</protein>
<dbReference type="STRING" id="36087.A0A077Z053"/>
<feature type="domain" description="CHK kinase-like" evidence="1">
    <location>
        <begin position="139"/>
        <end position="316"/>
    </location>
</feature>
<dbReference type="Proteomes" id="UP000030665">
    <property type="component" value="Unassembled WGS sequence"/>
</dbReference>
<dbReference type="EMBL" id="HG805867">
    <property type="protein sequence ID" value="CDW53802.1"/>
    <property type="molecule type" value="Genomic_DNA"/>
</dbReference>
<name>A0A077Z053_TRITR</name>
<reference evidence="2" key="1">
    <citation type="submission" date="2014-01" db="EMBL/GenBank/DDBJ databases">
        <authorList>
            <person name="Aslett M."/>
        </authorList>
    </citation>
    <scope>NUCLEOTIDE SEQUENCE</scope>
</reference>
<dbReference type="SMART" id="SM00587">
    <property type="entry name" value="CHK"/>
    <property type="match status" value="1"/>
</dbReference>
<dbReference type="SUPFAM" id="SSF56112">
    <property type="entry name" value="Protein kinase-like (PK-like)"/>
    <property type="match status" value="1"/>
</dbReference>
<dbReference type="InterPro" id="IPR052961">
    <property type="entry name" value="Oxido-Kinase-like_Enzymes"/>
</dbReference>
<dbReference type="AlphaFoldDB" id="A0A077Z053"/>
<evidence type="ECO:0000313" key="3">
    <source>
        <dbReference type="Proteomes" id="UP000030665"/>
    </source>
</evidence>
<dbReference type="InterPro" id="IPR012877">
    <property type="entry name" value="Dhs-27"/>
</dbReference>
<dbReference type="PANTHER" id="PTHR23020">
    <property type="entry name" value="UNCHARACTERIZED NUCLEAR HORMONE RECEPTOR-RELATED"/>
    <property type="match status" value="1"/>
</dbReference>
<dbReference type="OrthoDB" id="5915577at2759"/>
<dbReference type="PANTHER" id="PTHR23020:SF41">
    <property type="entry name" value="AMINOGLYCOSIDE PHOSPHOTRANSFERASE DOMAIN-CONTAINING PROTEIN"/>
    <property type="match status" value="1"/>
</dbReference>
<accession>A0A077Z053</accession>
<organism evidence="2 3">
    <name type="scientific">Trichuris trichiura</name>
    <name type="common">Whipworm</name>
    <name type="synonym">Trichocephalus trichiurus</name>
    <dbReference type="NCBI Taxonomy" id="36087"/>
    <lineage>
        <taxon>Eukaryota</taxon>
        <taxon>Metazoa</taxon>
        <taxon>Ecdysozoa</taxon>
        <taxon>Nematoda</taxon>
        <taxon>Enoplea</taxon>
        <taxon>Dorylaimia</taxon>
        <taxon>Trichinellida</taxon>
        <taxon>Trichuridae</taxon>
        <taxon>Trichuris</taxon>
    </lineage>
</organism>
<dbReference type="Gene3D" id="3.90.1200.10">
    <property type="match status" value="1"/>
</dbReference>
<reference evidence="2" key="2">
    <citation type="submission" date="2014-03" db="EMBL/GenBank/DDBJ databases">
        <title>The whipworm genome and dual-species transcriptomics of an intimate host-pathogen interaction.</title>
        <authorList>
            <person name="Foth B.J."/>
            <person name="Tsai I.J."/>
            <person name="Reid A.J."/>
            <person name="Bancroft A.J."/>
            <person name="Nichol S."/>
            <person name="Tracey A."/>
            <person name="Holroyd N."/>
            <person name="Cotton J.A."/>
            <person name="Stanley E.J."/>
            <person name="Zarowiecki M."/>
            <person name="Liu J.Z."/>
            <person name="Huckvale T."/>
            <person name="Cooper P.J."/>
            <person name="Grencis R.K."/>
            <person name="Berriman M."/>
        </authorList>
    </citation>
    <scope>NUCLEOTIDE SEQUENCE [LARGE SCALE GENOMIC DNA]</scope>
</reference>
<sequence>MPDELNARYPKLQLELQERISAYWKRNAKLTSMSVKAFGSDMGMVGLLFKATLEWDPADPQLPTSLVIKLPRMGTKSNLVEQLEKETENDLFASNFLDVTHNVEVQVYDIFDSLEFPPVPIARCFMREKMNLDTKRGIIVLEDLSQKAVQLEDLSTSLTVGQLHSIASALADLHSWCITTEIDWKSPFADADERIKKIDNIQPMVSNGLEWLKSNYEKRMIHKDFTPALNRFKPTLPTVLVHGDLWTNNIFFKPNKHGKCSDQLAAIIDWQLVHTGNIFEDLSIILTWCASAEIRRTHSKEIIQQYYKRLVDNVDGKVSLPSEDLLWTAFNEVWPARAILLGGMLQMLLGTAVKLDSPDAKQRTENMVNRALACYDDAMTIIESRKVLQVCCFYLFPKKAFQLLIYNYSNKWGHMLSVKGLLKSKDY</sequence>
<evidence type="ECO:0000259" key="1">
    <source>
        <dbReference type="SMART" id="SM00587"/>
    </source>
</evidence>